<dbReference type="EMBL" id="JAUIQD010000008">
    <property type="protein sequence ID" value="KAK3342145.1"/>
    <property type="molecule type" value="Genomic_DNA"/>
</dbReference>
<dbReference type="AlphaFoldDB" id="A0AAJ0M8U0"/>
<reference evidence="2" key="2">
    <citation type="submission" date="2023-06" db="EMBL/GenBank/DDBJ databases">
        <authorList>
            <consortium name="Lawrence Berkeley National Laboratory"/>
            <person name="Haridas S."/>
            <person name="Hensen N."/>
            <person name="Bonometti L."/>
            <person name="Westerberg I."/>
            <person name="Brannstrom I.O."/>
            <person name="Guillou S."/>
            <person name="Cros-Aarteil S."/>
            <person name="Calhoun S."/>
            <person name="Kuo A."/>
            <person name="Mondo S."/>
            <person name="Pangilinan J."/>
            <person name="Riley R."/>
            <person name="Labutti K."/>
            <person name="Andreopoulos B."/>
            <person name="Lipzen A."/>
            <person name="Chen C."/>
            <person name="Yanf M."/>
            <person name="Daum C."/>
            <person name="Ng V."/>
            <person name="Clum A."/>
            <person name="Steindorff A."/>
            <person name="Ohm R."/>
            <person name="Martin F."/>
            <person name="Silar P."/>
            <person name="Natvig D."/>
            <person name="Lalanne C."/>
            <person name="Gautier V."/>
            <person name="Ament-Velasquez S.L."/>
            <person name="Kruys A."/>
            <person name="Hutchinson M.I."/>
            <person name="Powell A.J."/>
            <person name="Barry K."/>
            <person name="Miller A.N."/>
            <person name="Grigoriev I.V."/>
            <person name="Debuchy R."/>
            <person name="Gladieux P."/>
            <person name="Thoren M.H."/>
            <person name="Johannesson H."/>
        </authorList>
    </citation>
    <scope>NUCLEOTIDE SEQUENCE</scope>
    <source>
        <strain evidence="2">CBS 955.72</strain>
    </source>
</reference>
<protein>
    <submittedName>
        <fullName evidence="2">Uncharacterized protein</fullName>
    </submittedName>
</protein>
<reference evidence="2" key="1">
    <citation type="journal article" date="2023" name="Mol. Phylogenet. Evol.">
        <title>Genome-scale phylogeny and comparative genomics of the fungal order Sordariales.</title>
        <authorList>
            <person name="Hensen N."/>
            <person name="Bonometti L."/>
            <person name="Westerberg I."/>
            <person name="Brannstrom I.O."/>
            <person name="Guillou S."/>
            <person name="Cros-Aarteil S."/>
            <person name="Calhoun S."/>
            <person name="Haridas S."/>
            <person name="Kuo A."/>
            <person name="Mondo S."/>
            <person name="Pangilinan J."/>
            <person name="Riley R."/>
            <person name="LaButti K."/>
            <person name="Andreopoulos B."/>
            <person name="Lipzen A."/>
            <person name="Chen C."/>
            <person name="Yan M."/>
            <person name="Daum C."/>
            <person name="Ng V."/>
            <person name="Clum A."/>
            <person name="Steindorff A."/>
            <person name="Ohm R.A."/>
            <person name="Martin F."/>
            <person name="Silar P."/>
            <person name="Natvig D.O."/>
            <person name="Lalanne C."/>
            <person name="Gautier V."/>
            <person name="Ament-Velasquez S.L."/>
            <person name="Kruys A."/>
            <person name="Hutchinson M.I."/>
            <person name="Powell A.J."/>
            <person name="Barry K."/>
            <person name="Miller A.N."/>
            <person name="Grigoriev I.V."/>
            <person name="Debuchy R."/>
            <person name="Gladieux P."/>
            <person name="Hiltunen Thoren M."/>
            <person name="Johannesson H."/>
        </authorList>
    </citation>
    <scope>NUCLEOTIDE SEQUENCE</scope>
    <source>
        <strain evidence="2">CBS 955.72</strain>
    </source>
</reference>
<dbReference type="Proteomes" id="UP001275084">
    <property type="component" value="Unassembled WGS sequence"/>
</dbReference>
<accession>A0AAJ0M8U0</accession>
<organism evidence="2 3">
    <name type="scientific">Lasiosphaeria hispida</name>
    <dbReference type="NCBI Taxonomy" id="260671"/>
    <lineage>
        <taxon>Eukaryota</taxon>
        <taxon>Fungi</taxon>
        <taxon>Dikarya</taxon>
        <taxon>Ascomycota</taxon>
        <taxon>Pezizomycotina</taxon>
        <taxon>Sordariomycetes</taxon>
        <taxon>Sordariomycetidae</taxon>
        <taxon>Sordariales</taxon>
        <taxon>Lasiosphaeriaceae</taxon>
        <taxon>Lasiosphaeria</taxon>
    </lineage>
</organism>
<name>A0AAJ0M8U0_9PEZI</name>
<keyword evidence="3" id="KW-1185">Reference proteome</keyword>
<evidence type="ECO:0000313" key="2">
    <source>
        <dbReference type="EMBL" id="KAK3342145.1"/>
    </source>
</evidence>
<comment type="caution">
    <text evidence="2">The sequence shown here is derived from an EMBL/GenBank/DDBJ whole genome shotgun (WGS) entry which is preliminary data.</text>
</comment>
<gene>
    <name evidence="2" type="ORF">B0T25DRAFT_574452</name>
</gene>
<proteinExistence type="predicted"/>
<evidence type="ECO:0000256" key="1">
    <source>
        <dbReference type="SAM" id="MobiDB-lite"/>
    </source>
</evidence>
<feature type="region of interest" description="Disordered" evidence="1">
    <location>
        <begin position="92"/>
        <end position="140"/>
    </location>
</feature>
<sequence>MTSRPPRAECSLNYQGNPTLALNQSTDVLEEKNCSLWITNLPPDITYNELLGNIANVERVWATHIVPPEPQRGNRGSAAEVNFFTNARLREYLSGGPDDPRLEGQGDQEQDEGVGGPDDTAEPLACGDLQRSQGRGQLALSDGILPSPFLVQD</sequence>
<evidence type="ECO:0000313" key="3">
    <source>
        <dbReference type="Proteomes" id="UP001275084"/>
    </source>
</evidence>